<feature type="compositionally biased region" description="Polar residues" evidence="4">
    <location>
        <begin position="1"/>
        <end position="12"/>
    </location>
</feature>
<dbReference type="GO" id="GO:0003700">
    <property type="term" value="F:DNA-binding transcription factor activity"/>
    <property type="evidence" value="ECO:0007669"/>
    <property type="project" value="TreeGrafter"/>
</dbReference>
<evidence type="ECO:0000256" key="3">
    <source>
        <dbReference type="ARBA" id="ARBA00023163"/>
    </source>
</evidence>
<dbReference type="Pfam" id="PF13377">
    <property type="entry name" value="Peripla_BP_3"/>
    <property type="match status" value="1"/>
</dbReference>
<dbReference type="OrthoDB" id="8433438at2"/>
<dbReference type="GO" id="GO:0000976">
    <property type="term" value="F:transcription cis-regulatory region binding"/>
    <property type="evidence" value="ECO:0007669"/>
    <property type="project" value="TreeGrafter"/>
</dbReference>
<dbReference type="SUPFAM" id="SSF53822">
    <property type="entry name" value="Periplasmic binding protein-like I"/>
    <property type="match status" value="1"/>
</dbReference>
<dbReference type="PANTHER" id="PTHR30146:SF33">
    <property type="entry name" value="TRANSCRIPTIONAL REGULATOR"/>
    <property type="match status" value="1"/>
</dbReference>
<proteinExistence type="predicted"/>
<dbReference type="AlphaFoldDB" id="A0A285PMS8"/>
<dbReference type="PROSITE" id="PS50932">
    <property type="entry name" value="HTH_LACI_2"/>
    <property type="match status" value="1"/>
</dbReference>
<evidence type="ECO:0000313" key="6">
    <source>
        <dbReference type="EMBL" id="SNZ21191.1"/>
    </source>
</evidence>
<evidence type="ECO:0000256" key="1">
    <source>
        <dbReference type="ARBA" id="ARBA00023015"/>
    </source>
</evidence>
<protein>
    <submittedName>
        <fullName evidence="6">Transcriptional regulator, LacI family</fullName>
    </submittedName>
</protein>
<dbReference type="SUPFAM" id="SSF47413">
    <property type="entry name" value="lambda repressor-like DNA-binding domains"/>
    <property type="match status" value="1"/>
</dbReference>
<dbReference type="InterPro" id="IPR046335">
    <property type="entry name" value="LacI/GalR-like_sensor"/>
</dbReference>
<gene>
    <name evidence="6" type="ORF">SAMN06265368_4308</name>
</gene>
<dbReference type="Pfam" id="PF00356">
    <property type="entry name" value="LacI"/>
    <property type="match status" value="1"/>
</dbReference>
<dbReference type="RefSeq" id="WP_097155573.1">
    <property type="nucleotide sequence ID" value="NZ_OBEL01000007.1"/>
</dbReference>
<evidence type="ECO:0000256" key="4">
    <source>
        <dbReference type="SAM" id="MobiDB-lite"/>
    </source>
</evidence>
<dbReference type="InterPro" id="IPR000843">
    <property type="entry name" value="HTH_LacI"/>
</dbReference>
<sequence>MKKAPISSSNGHETAASPTLEDVARTAGVSTATVSRCLNNPSVVSDKTRKRVLDAVKSLGYAPNFGAQALAAKRTRTFGAIVPTMENAIFARGLQAFQEELQRCGITLLVSSSSYSPELEEEQIRGLVARGADALLLIGFDRSPQIYEFLEKQQVPYVIAWVYDPDQPMLSIGFDNRRAMQSLVTQVLELGHRSVALITAERNGNDRAQQRYEGLLNAMKAHGLDPKTLHVIETTYSITNGAEALKTLMQSDQKPTAVICGNDVLAAGAMVQARKMGLKVPDDLSITGFDDIEIAEIVTPTLTTVHVPHRKMGKGAAQMLVALRNGQNPDQSIELEAVTILRESLGPVPKSET</sequence>
<evidence type="ECO:0000256" key="2">
    <source>
        <dbReference type="ARBA" id="ARBA00023125"/>
    </source>
</evidence>
<dbReference type="PRINTS" id="PR00036">
    <property type="entry name" value="HTHLACI"/>
</dbReference>
<dbReference type="EMBL" id="OBEL01000007">
    <property type="protein sequence ID" value="SNZ21191.1"/>
    <property type="molecule type" value="Genomic_DNA"/>
</dbReference>
<keyword evidence="2" id="KW-0238">DNA-binding</keyword>
<evidence type="ECO:0000259" key="5">
    <source>
        <dbReference type="PROSITE" id="PS50932"/>
    </source>
</evidence>
<dbReference type="CDD" id="cd06273">
    <property type="entry name" value="PBP1_LacI-like"/>
    <property type="match status" value="1"/>
</dbReference>
<dbReference type="CDD" id="cd01392">
    <property type="entry name" value="HTH_LacI"/>
    <property type="match status" value="1"/>
</dbReference>
<keyword evidence="7" id="KW-1185">Reference proteome</keyword>
<dbReference type="PANTHER" id="PTHR30146">
    <property type="entry name" value="LACI-RELATED TRANSCRIPTIONAL REPRESSOR"/>
    <property type="match status" value="1"/>
</dbReference>
<keyword evidence="1" id="KW-0805">Transcription regulation</keyword>
<keyword evidence="3" id="KW-0804">Transcription</keyword>
<feature type="region of interest" description="Disordered" evidence="4">
    <location>
        <begin position="1"/>
        <end position="20"/>
    </location>
</feature>
<dbReference type="SMART" id="SM00354">
    <property type="entry name" value="HTH_LACI"/>
    <property type="match status" value="1"/>
</dbReference>
<evidence type="ECO:0000313" key="7">
    <source>
        <dbReference type="Proteomes" id="UP000219439"/>
    </source>
</evidence>
<accession>A0A285PMS8</accession>
<dbReference type="InterPro" id="IPR028082">
    <property type="entry name" value="Peripla_BP_I"/>
</dbReference>
<organism evidence="6 7">
    <name type="scientific">Cohaesibacter gelatinilyticus</name>
    <dbReference type="NCBI Taxonomy" id="372072"/>
    <lineage>
        <taxon>Bacteria</taxon>
        <taxon>Pseudomonadati</taxon>
        <taxon>Pseudomonadota</taxon>
        <taxon>Alphaproteobacteria</taxon>
        <taxon>Hyphomicrobiales</taxon>
        <taxon>Cohaesibacteraceae</taxon>
    </lineage>
</organism>
<dbReference type="InterPro" id="IPR010982">
    <property type="entry name" value="Lambda_DNA-bd_dom_sf"/>
</dbReference>
<reference evidence="6 7" key="1">
    <citation type="submission" date="2017-09" db="EMBL/GenBank/DDBJ databases">
        <authorList>
            <person name="Ehlers B."/>
            <person name="Leendertz F.H."/>
        </authorList>
    </citation>
    <scope>NUCLEOTIDE SEQUENCE [LARGE SCALE GENOMIC DNA]</scope>
    <source>
        <strain evidence="6 7">DSM 18289</strain>
    </source>
</reference>
<dbReference type="Proteomes" id="UP000219439">
    <property type="component" value="Unassembled WGS sequence"/>
</dbReference>
<dbReference type="Gene3D" id="3.40.50.2300">
    <property type="match status" value="2"/>
</dbReference>
<name>A0A285PMS8_9HYPH</name>
<dbReference type="Gene3D" id="1.10.260.40">
    <property type="entry name" value="lambda repressor-like DNA-binding domains"/>
    <property type="match status" value="1"/>
</dbReference>
<feature type="domain" description="HTH lacI-type" evidence="5">
    <location>
        <begin position="18"/>
        <end position="72"/>
    </location>
</feature>